<dbReference type="Pfam" id="PF20243">
    <property type="entry name" value="MbnP"/>
    <property type="match status" value="1"/>
</dbReference>
<evidence type="ECO:0000313" key="3">
    <source>
        <dbReference type="EMBL" id="RPD99994.1"/>
    </source>
</evidence>
<protein>
    <recommendedName>
        <fullName evidence="2">Copper-binding protein MbnP-like domain-containing protein</fullName>
    </recommendedName>
</protein>
<dbReference type="EMBL" id="RPFJ01000002">
    <property type="protein sequence ID" value="RPD99994.1"/>
    <property type="molecule type" value="Genomic_DNA"/>
</dbReference>
<feature type="chain" id="PRO_5018322315" description="Copper-binding protein MbnP-like domain-containing protein" evidence="1">
    <location>
        <begin position="22"/>
        <end position="292"/>
    </location>
</feature>
<comment type="caution">
    <text evidence="3">The sequence shown here is derived from an EMBL/GenBank/DDBJ whole genome shotgun (WGS) entry which is preliminary data.</text>
</comment>
<accession>A0A3N4NUZ9</accession>
<dbReference type="PROSITE" id="PS51257">
    <property type="entry name" value="PROKAR_LIPOPROTEIN"/>
    <property type="match status" value="1"/>
</dbReference>
<feature type="domain" description="Copper-binding protein MbnP-like" evidence="2">
    <location>
        <begin position="29"/>
        <end position="241"/>
    </location>
</feature>
<name>A0A3N4NUZ9_9FLAO</name>
<dbReference type="AlphaFoldDB" id="A0A3N4NUZ9"/>
<reference evidence="3 4" key="1">
    <citation type="submission" date="2018-11" db="EMBL/GenBank/DDBJ databases">
        <title>Aureibaculum marinum gen. nov., sp. nov., a member of the family Flavobacteriaceae isolated from the Bohai Sea.</title>
        <authorList>
            <person name="Ji X."/>
        </authorList>
    </citation>
    <scope>NUCLEOTIDE SEQUENCE [LARGE SCALE GENOMIC DNA]</scope>
    <source>
        <strain evidence="3 4">BH-SD17</strain>
    </source>
</reference>
<gene>
    <name evidence="3" type="ORF">EGM88_01660</name>
</gene>
<keyword evidence="4" id="KW-1185">Reference proteome</keyword>
<evidence type="ECO:0000256" key="1">
    <source>
        <dbReference type="SAM" id="SignalP"/>
    </source>
</evidence>
<keyword evidence="1" id="KW-0732">Signal</keyword>
<proteinExistence type="predicted"/>
<evidence type="ECO:0000313" key="4">
    <source>
        <dbReference type="Proteomes" id="UP000270856"/>
    </source>
</evidence>
<dbReference type="RefSeq" id="WP_123896227.1">
    <property type="nucleotide sequence ID" value="NZ_RPFJ01000002.1"/>
</dbReference>
<feature type="signal peptide" evidence="1">
    <location>
        <begin position="1"/>
        <end position="21"/>
    </location>
</feature>
<evidence type="ECO:0000259" key="2">
    <source>
        <dbReference type="Pfam" id="PF20243"/>
    </source>
</evidence>
<organism evidence="3 4">
    <name type="scientific">Aureibaculum marinum</name>
    <dbReference type="NCBI Taxonomy" id="2487930"/>
    <lineage>
        <taxon>Bacteria</taxon>
        <taxon>Pseudomonadati</taxon>
        <taxon>Bacteroidota</taxon>
        <taxon>Flavobacteriia</taxon>
        <taxon>Flavobacteriales</taxon>
        <taxon>Flavobacteriaceae</taxon>
        <taxon>Aureibaculum</taxon>
    </lineage>
</organism>
<sequence length="292" mass="31942">MKNLKKYLFLAVLSLAFISCDDDDTPVANNVTLSFNNTFDNTTIVLGEASSTSATVNTSEAGQVHRFSELKYIISNIRLVNADGIEIPYNINDLDNGATVVDHSKPETLQYVLNEIPTAEYTQIKFGLGIKTELNTLDQVRFPNFYAAAEENDTEMMWEWGTGYRFTKIEGFYDTDHKELSIHTGSTLDEDPEDPTGEALVQGVDAYRDIVLDLPISAIVGSNAPTIIIKADFNHLLSGDSEIITLSSGSSMSDNATPNIHTAVQMTKFVNNLGGDGSTNTKGMFSITSVEN</sequence>
<dbReference type="OrthoDB" id="1422031at2"/>
<dbReference type="Proteomes" id="UP000270856">
    <property type="component" value="Unassembled WGS sequence"/>
</dbReference>
<dbReference type="InterPro" id="IPR046863">
    <property type="entry name" value="MbnP-like_dom"/>
</dbReference>